<dbReference type="GO" id="GO:0005975">
    <property type="term" value="P:carbohydrate metabolic process"/>
    <property type="evidence" value="ECO:0007669"/>
    <property type="project" value="TreeGrafter"/>
</dbReference>
<accession>A0A7W7AEM6</accession>
<evidence type="ECO:0000256" key="2">
    <source>
        <dbReference type="SAM" id="SignalP"/>
    </source>
</evidence>
<feature type="chain" id="PRO_5030618474" evidence="2">
    <location>
        <begin position="20"/>
        <end position="634"/>
    </location>
</feature>
<dbReference type="InterPro" id="IPR005181">
    <property type="entry name" value="SASA"/>
</dbReference>
<evidence type="ECO:0000259" key="3">
    <source>
        <dbReference type="Pfam" id="PF03629"/>
    </source>
</evidence>
<gene>
    <name evidence="4" type="ORF">GGR37_003214</name>
</gene>
<dbReference type="SUPFAM" id="SSF52266">
    <property type="entry name" value="SGNH hydrolase"/>
    <property type="match status" value="1"/>
</dbReference>
<keyword evidence="5" id="KW-1185">Reference proteome</keyword>
<feature type="signal peptide" evidence="2">
    <location>
        <begin position="1"/>
        <end position="19"/>
    </location>
</feature>
<name>A0A7W7AEM6_9SPHN</name>
<dbReference type="AlphaFoldDB" id="A0A7W7AEM6"/>
<evidence type="ECO:0000313" key="5">
    <source>
        <dbReference type="Proteomes" id="UP000538566"/>
    </source>
</evidence>
<reference evidence="4 5" key="1">
    <citation type="submission" date="2020-08" db="EMBL/GenBank/DDBJ databases">
        <title>Genomic Encyclopedia of Type Strains, Phase IV (KMG-IV): sequencing the most valuable type-strain genomes for metagenomic binning, comparative biology and taxonomic classification.</title>
        <authorList>
            <person name="Goeker M."/>
        </authorList>
    </citation>
    <scope>NUCLEOTIDE SEQUENCE [LARGE SCALE GENOMIC DNA]</scope>
    <source>
        <strain evidence="4 5">DSM 17507</strain>
    </source>
</reference>
<sequence>MRGGLLFILAACVSGQAMAASTLELGAVWSDHAVIQRDRPVVVEGRAAPGAMVSGTLGSEAAQAKAGADGAFALTFKARQASADSTNLKVTSGPESVSVADLLVGDVWLCSGQSNMEFQLSRALNGGMEVAMSADPSLRLLQVPKTMSYLPERRFGGDTRWAVSGPETSGNFSAVCWFMARELRRARGVPIGAVHASWGGSKVTPWLDPEAGAAIGGPQEMALLGLFARDKLAAVTQFTPRWLAWYSGETGGSAPWAKPDALQWKAVPAVKGWLGWDKTPLAAKPTGTVWLRRQVTLTRAQARAGVTLALGVLDDMDMTFVNGNAVGNTFGWDEERSYAVPPKFLKAGMNEIMVAVTNTYGNGGFASAPERLFMTQASGETVPLGEGWRFAIAPTRTYPPRAPWDANAGIGLMHNRMIAPLGRFAMDGAVWYQGESDVDTADYDRRMKGLIAGWRARFGSDLKVGIVQLANYGPASDKPVESGWARTRDVQRRIVMDDPRAFLATAIDLGERTDIHPANKLLVAQRLAMGADGKALPLPVTAKAEGDAVRVTFSGVEGGLHAWSSAQAIGFELCDAAGACRFAPARVDGEAVVLSAEGKPAAKVRYGWADSPVVNLFDGRAQAVPGFELAVTPN</sequence>
<dbReference type="PANTHER" id="PTHR22901:SF0">
    <property type="entry name" value="SIALATE O-ACETYLESTERASE"/>
    <property type="match status" value="1"/>
</dbReference>
<dbReference type="Pfam" id="PF03629">
    <property type="entry name" value="SASA"/>
    <property type="match status" value="1"/>
</dbReference>
<keyword evidence="1 4" id="KW-0378">Hydrolase</keyword>
<feature type="domain" description="Sialate O-acetylesterase" evidence="3">
    <location>
        <begin position="421"/>
        <end position="516"/>
    </location>
</feature>
<comment type="caution">
    <text evidence="4">The sequence shown here is derived from an EMBL/GenBank/DDBJ whole genome shotgun (WGS) entry which is preliminary data.</text>
</comment>
<dbReference type="PANTHER" id="PTHR22901">
    <property type="entry name" value="SIALATE O-ACETYLESTERASE"/>
    <property type="match status" value="1"/>
</dbReference>
<dbReference type="InterPro" id="IPR008979">
    <property type="entry name" value="Galactose-bd-like_sf"/>
</dbReference>
<proteinExistence type="predicted"/>
<evidence type="ECO:0000256" key="1">
    <source>
        <dbReference type="ARBA" id="ARBA00022801"/>
    </source>
</evidence>
<keyword evidence="2" id="KW-0732">Signal</keyword>
<dbReference type="EMBL" id="JACHOA010000006">
    <property type="protein sequence ID" value="MBB4614924.1"/>
    <property type="molecule type" value="Genomic_DNA"/>
</dbReference>
<dbReference type="GO" id="GO:0001681">
    <property type="term" value="F:sialate O-acetylesterase activity"/>
    <property type="evidence" value="ECO:0007669"/>
    <property type="project" value="UniProtKB-EC"/>
</dbReference>
<dbReference type="Proteomes" id="UP000538566">
    <property type="component" value="Unassembled WGS sequence"/>
</dbReference>
<dbReference type="EC" id="3.1.1.53" evidence="4"/>
<dbReference type="Gene3D" id="3.40.50.1110">
    <property type="entry name" value="SGNH hydrolase"/>
    <property type="match status" value="2"/>
</dbReference>
<evidence type="ECO:0000313" key="4">
    <source>
        <dbReference type="EMBL" id="MBB4614924.1"/>
    </source>
</evidence>
<organism evidence="4 5">
    <name type="scientific">Novosphingobium taihuense</name>
    <dbReference type="NCBI Taxonomy" id="260085"/>
    <lineage>
        <taxon>Bacteria</taxon>
        <taxon>Pseudomonadati</taxon>
        <taxon>Pseudomonadota</taxon>
        <taxon>Alphaproteobacteria</taxon>
        <taxon>Sphingomonadales</taxon>
        <taxon>Sphingomonadaceae</taxon>
        <taxon>Novosphingobium</taxon>
    </lineage>
</organism>
<dbReference type="InterPro" id="IPR036514">
    <property type="entry name" value="SGNH_hydro_sf"/>
</dbReference>
<protein>
    <submittedName>
        <fullName evidence="4">Sialate O-acetylesterase</fullName>
        <ecNumber evidence="4">3.1.1.53</ecNumber>
    </submittedName>
</protein>
<dbReference type="SUPFAM" id="SSF49785">
    <property type="entry name" value="Galactose-binding domain-like"/>
    <property type="match status" value="1"/>
</dbReference>
<dbReference type="RefSeq" id="WP_258537019.1">
    <property type="nucleotide sequence ID" value="NZ_JACHOA010000006.1"/>
</dbReference>
<dbReference type="InterPro" id="IPR039329">
    <property type="entry name" value="SIAE"/>
</dbReference>